<protein>
    <submittedName>
        <fullName evidence="1">Uncharacterized protein</fullName>
    </submittedName>
</protein>
<name>A0ACB8RGA4_9AGAM</name>
<evidence type="ECO:0000313" key="2">
    <source>
        <dbReference type="Proteomes" id="UP000814033"/>
    </source>
</evidence>
<gene>
    <name evidence="1" type="ORF">FA95DRAFT_1682090</name>
</gene>
<proteinExistence type="predicted"/>
<sequence>MPNDLVAASNSRRRPHIKLTGDRILFLVIIIGVGTGKAISSYLGQSTVPTTLEWLLGVLFAVLCSCLAWMERDADHPIAPWFFEVDYSTQIKTAGLYTGTIGGILVGQAVLSWKISSIAYDVLERTYPEMDENLKELLIVGFGVSITVFIIGFIVKVLLRYS</sequence>
<organism evidence="1 2">
    <name type="scientific">Auriscalpium vulgare</name>
    <dbReference type="NCBI Taxonomy" id="40419"/>
    <lineage>
        <taxon>Eukaryota</taxon>
        <taxon>Fungi</taxon>
        <taxon>Dikarya</taxon>
        <taxon>Basidiomycota</taxon>
        <taxon>Agaricomycotina</taxon>
        <taxon>Agaricomycetes</taxon>
        <taxon>Russulales</taxon>
        <taxon>Auriscalpiaceae</taxon>
        <taxon>Auriscalpium</taxon>
    </lineage>
</organism>
<dbReference type="EMBL" id="MU276031">
    <property type="protein sequence ID" value="KAI0043128.1"/>
    <property type="molecule type" value="Genomic_DNA"/>
</dbReference>
<comment type="caution">
    <text evidence="1">The sequence shown here is derived from an EMBL/GenBank/DDBJ whole genome shotgun (WGS) entry which is preliminary data.</text>
</comment>
<reference evidence="1" key="2">
    <citation type="journal article" date="2022" name="New Phytol.">
        <title>Evolutionary transition to the ectomycorrhizal habit in the genomes of a hyperdiverse lineage of mushroom-forming fungi.</title>
        <authorList>
            <person name="Looney B."/>
            <person name="Miyauchi S."/>
            <person name="Morin E."/>
            <person name="Drula E."/>
            <person name="Courty P.E."/>
            <person name="Kohler A."/>
            <person name="Kuo A."/>
            <person name="LaButti K."/>
            <person name="Pangilinan J."/>
            <person name="Lipzen A."/>
            <person name="Riley R."/>
            <person name="Andreopoulos W."/>
            <person name="He G."/>
            <person name="Johnson J."/>
            <person name="Nolan M."/>
            <person name="Tritt A."/>
            <person name="Barry K.W."/>
            <person name="Grigoriev I.V."/>
            <person name="Nagy L.G."/>
            <person name="Hibbett D."/>
            <person name="Henrissat B."/>
            <person name="Matheny P.B."/>
            <person name="Labbe J."/>
            <person name="Martin F.M."/>
        </authorList>
    </citation>
    <scope>NUCLEOTIDE SEQUENCE</scope>
    <source>
        <strain evidence="1">FP105234-sp</strain>
    </source>
</reference>
<keyword evidence="2" id="KW-1185">Reference proteome</keyword>
<reference evidence="1" key="1">
    <citation type="submission" date="2021-02" db="EMBL/GenBank/DDBJ databases">
        <authorList>
            <consortium name="DOE Joint Genome Institute"/>
            <person name="Ahrendt S."/>
            <person name="Looney B.P."/>
            <person name="Miyauchi S."/>
            <person name="Morin E."/>
            <person name="Drula E."/>
            <person name="Courty P.E."/>
            <person name="Chicoki N."/>
            <person name="Fauchery L."/>
            <person name="Kohler A."/>
            <person name="Kuo A."/>
            <person name="Labutti K."/>
            <person name="Pangilinan J."/>
            <person name="Lipzen A."/>
            <person name="Riley R."/>
            <person name="Andreopoulos W."/>
            <person name="He G."/>
            <person name="Johnson J."/>
            <person name="Barry K.W."/>
            <person name="Grigoriev I.V."/>
            <person name="Nagy L."/>
            <person name="Hibbett D."/>
            <person name="Henrissat B."/>
            <person name="Matheny P.B."/>
            <person name="Labbe J."/>
            <person name="Martin F."/>
        </authorList>
    </citation>
    <scope>NUCLEOTIDE SEQUENCE</scope>
    <source>
        <strain evidence="1">FP105234-sp</strain>
    </source>
</reference>
<dbReference type="Proteomes" id="UP000814033">
    <property type="component" value="Unassembled WGS sequence"/>
</dbReference>
<accession>A0ACB8RGA4</accession>
<evidence type="ECO:0000313" key="1">
    <source>
        <dbReference type="EMBL" id="KAI0043128.1"/>
    </source>
</evidence>